<dbReference type="Proteomes" id="UP001187192">
    <property type="component" value="Unassembled WGS sequence"/>
</dbReference>
<evidence type="ECO:0000313" key="1">
    <source>
        <dbReference type="EMBL" id="GMN62212.1"/>
    </source>
</evidence>
<accession>A0AA88J5A5</accession>
<gene>
    <name evidence="1" type="ORF">TIFTF001_031304</name>
</gene>
<reference evidence="1" key="1">
    <citation type="submission" date="2023-07" db="EMBL/GenBank/DDBJ databases">
        <title>draft genome sequence of fig (Ficus carica).</title>
        <authorList>
            <person name="Takahashi T."/>
            <person name="Nishimura K."/>
        </authorList>
    </citation>
    <scope>NUCLEOTIDE SEQUENCE</scope>
</reference>
<dbReference type="AlphaFoldDB" id="A0AA88J5A5"/>
<proteinExistence type="predicted"/>
<name>A0AA88J5A5_FICCA</name>
<evidence type="ECO:0000313" key="2">
    <source>
        <dbReference type="Proteomes" id="UP001187192"/>
    </source>
</evidence>
<organism evidence="1 2">
    <name type="scientific">Ficus carica</name>
    <name type="common">Common fig</name>
    <dbReference type="NCBI Taxonomy" id="3494"/>
    <lineage>
        <taxon>Eukaryota</taxon>
        <taxon>Viridiplantae</taxon>
        <taxon>Streptophyta</taxon>
        <taxon>Embryophyta</taxon>
        <taxon>Tracheophyta</taxon>
        <taxon>Spermatophyta</taxon>
        <taxon>Magnoliopsida</taxon>
        <taxon>eudicotyledons</taxon>
        <taxon>Gunneridae</taxon>
        <taxon>Pentapetalae</taxon>
        <taxon>rosids</taxon>
        <taxon>fabids</taxon>
        <taxon>Rosales</taxon>
        <taxon>Moraceae</taxon>
        <taxon>Ficeae</taxon>
        <taxon>Ficus</taxon>
    </lineage>
</organism>
<dbReference type="EMBL" id="BTGU01000125">
    <property type="protein sequence ID" value="GMN62212.1"/>
    <property type="molecule type" value="Genomic_DNA"/>
</dbReference>
<protein>
    <submittedName>
        <fullName evidence="1">Uncharacterized protein</fullName>
    </submittedName>
</protein>
<keyword evidence="2" id="KW-1185">Reference proteome</keyword>
<comment type="caution">
    <text evidence="1">The sequence shown here is derived from an EMBL/GenBank/DDBJ whole genome shotgun (WGS) entry which is preliminary data.</text>
</comment>
<sequence length="129" mass="14473">MSSNNLWHDSGGVALRKIKRGIAKYFPNSDFVNASLNSNASYASRSIVWGRDLLSKGLRWIVGNGLSMKAFSNPRISRPYGFKPLVHANSFHPDRRVADLIHIARWNMDVICSSFHMDCEAILSIPLGR</sequence>